<name>A0A3S3MVT7_9MAGN</name>
<comment type="caution">
    <text evidence="1">The sequence shown here is derived from an EMBL/GenBank/DDBJ whole genome shotgun (WGS) entry which is preliminary data.</text>
</comment>
<dbReference type="Proteomes" id="UP000283530">
    <property type="component" value="Unassembled WGS sequence"/>
</dbReference>
<keyword evidence="2" id="KW-1185">Reference proteome</keyword>
<gene>
    <name evidence="1" type="ORF">CKAN_01995800</name>
</gene>
<proteinExistence type="predicted"/>
<evidence type="ECO:0000313" key="2">
    <source>
        <dbReference type="Proteomes" id="UP000283530"/>
    </source>
</evidence>
<protein>
    <submittedName>
        <fullName evidence="1">Uncharacterized protein</fullName>
    </submittedName>
</protein>
<reference evidence="1 2" key="1">
    <citation type="journal article" date="2019" name="Nat. Plants">
        <title>Stout camphor tree genome fills gaps in understanding of flowering plant genome evolution.</title>
        <authorList>
            <person name="Chaw S.M."/>
            <person name="Liu Y.C."/>
            <person name="Wu Y.W."/>
            <person name="Wang H.Y."/>
            <person name="Lin C.I."/>
            <person name="Wu C.S."/>
            <person name="Ke H.M."/>
            <person name="Chang L.Y."/>
            <person name="Hsu C.Y."/>
            <person name="Yang H.T."/>
            <person name="Sudianto E."/>
            <person name="Hsu M.H."/>
            <person name="Wu K.P."/>
            <person name="Wang L.N."/>
            <person name="Leebens-Mack J.H."/>
            <person name="Tsai I.J."/>
        </authorList>
    </citation>
    <scope>NUCLEOTIDE SEQUENCE [LARGE SCALE GENOMIC DNA]</scope>
    <source>
        <strain evidence="2">cv. Chaw 1501</strain>
        <tissue evidence="1">Young leaves</tissue>
    </source>
</reference>
<dbReference type="AlphaFoldDB" id="A0A3S3MVT7"/>
<organism evidence="1 2">
    <name type="scientific">Cinnamomum micranthum f. kanehirae</name>
    <dbReference type="NCBI Taxonomy" id="337451"/>
    <lineage>
        <taxon>Eukaryota</taxon>
        <taxon>Viridiplantae</taxon>
        <taxon>Streptophyta</taxon>
        <taxon>Embryophyta</taxon>
        <taxon>Tracheophyta</taxon>
        <taxon>Spermatophyta</taxon>
        <taxon>Magnoliopsida</taxon>
        <taxon>Magnoliidae</taxon>
        <taxon>Laurales</taxon>
        <taxon>Lauraceae</taxon>
        <taxon>Cinnamomum</taxon>
    </lineage>
</organism>
<evidence type="ECO:0000313" key="1">
    <source>
        <dbReference type="EMBL" id="RWR90836.1"/>
    </source>
</evidence>
<dbReference type="EMBL" id="QPKB01000008">
    <property type="protein sequence ID" value="RWR90836.1"/>
    <property type="molecule type" value="Genomic_DNA"/>
</dbReference>
<accession>A0A3S3MVT7</accession>
<sequence>MEVSGTIAKMRCLAELVLLPSFSAEVPSSGAKDRTELSLAINRKTESLRPPVFSDSATQFVTHTTQTRLFY</sequence>